<dbReference type="EMBL" id="CAACVG010007228">
    <property type="protein sequence ID" value="VEN44322.1"/>
    <property type="molecule type" value="Genomic_DNA"/>
</dbReference>
<evidence type="ECO:0000256" key="5">
    <source>
        <dbReference type="SAM" id="MobiDB-lite"/>
    </source>
</evidence>
<evidence type="ECO:0000313" key="7">
    <source>
        <dbReference type="EMBL" id="VEN44322.1"/>
    </source>
</evidence>
<accession>A0A653C8S8</accession>
<dbReference type="Proteomes" id="UP000410492">
    <property type="component" value="Unassembled WGS sequence"/>
</dbReference>
<dbReference type="OrthoDB" id="336321at2759"/>
<dbReference type="SUPFAM" id="SSF90229">
    <property type="entry name" value="CCCH zinc finger"/>
    <property type="match status" value="1"/>
</dbReference>
<keyword evidence="2 4" id="KW-0863">Zinc-finger</keyword>
<feature type="region of interest" description="Disordered" evidence="5">
    <location>
        <begin position="68"/>
        <end position="110"/>
    </location>
</feature>
<evidence type="ECO:0000256" key="4">
    <source>
        <dbReference type="PROSITE-ProRule" id="PRU00723"/>
    </source>
</evidence>
<dbReference type="InterPro" id="IPR000571">
    <property type="entry name" value="Znf_CCCH"/>
</dbReference>
<dbReference type="Gene3D" id="4.10.1000.10">
    <property type="entry name" value="Zinc finger, CCCH-type"/>
    <property type="match status" value="1"/>
</dbReference>
<feature type="zinc finger region" description="C3H1-type" evidence="4">
    <location>
        <begin position="11"/>
        <end position="38"/>
    </location>
</feature>
<reference evidence="7 8" key="1">
    <citation type="submission" date="2019-01" db="EMBL/GenBank/DDBJ databases">
        <authorList>
            <person name="Sayadi A."/>
        </authorList>
    </citation>
    <scope>NUCLEOTIDE SEQUENCE [LARGE SCALE GENOMIC DNA]</scope>
</reference>
<dbReference type="PROSITE" id="PS50103">
    <property type="entry name" value="ZF_C3H1"/>
    <property type="match status" value="1"/>
</dbReference>
<dbReference type="AlphaFoldDB" id="A0A653C8S8"/>
<sequence>MVDVKDKIDIINGKKICWNYRKGRCRFGHNCKFAHDSDVQKTEEQIQTEKDLAVKNAVVCQNLPQMGFVQERSEQDEEEDGANKKRKRPGLSQGLVPGKKIMKQYYSTRP</sequence>
<organism evidence="7 8">
    <name type="scientific">Callosobruchus maculatus</name>
    <name type="common">Southern cowpea weevil</name>
    <name type="synonym">Pulse bruchid</name>
    <dbReference type="NCBI Taxonomy" id="64391"/>
    <lineage>
        <taxon>Eukaryota</taxon>
        <taxon>Metazoa</taxon>
        <taxon>Ecdysozoa</taxon>
        <taxon>Arthropoda</taxon>
        <taxon>Hexapoda</taxon>
        <taxon>Insecta</taxon>
        <taxon>Pterygota</taxon>
        <taxon>Neoptera</taxon>
        <taxon>Endopterygota</taxon>
        <taxon>Coleoptera</taxon>
        <taxon>Polyphaga</taxon>
        <taxon>Cucujiformia</taxon>
        <taxon>Chrysomeloidea</taxon>
        <taxon>Chrysomelidae</taxon>
        <taxon>Bruchinae</taxon>
        <taxon>Bruchini</taxon>
        <taxon>Callosobruchus</taxon>
    </lineage>
</organism>
<protein>
    <recommendedName>
        <fullName evidence="6">C3H1-type domain-containing protein</fullName>
    </recommendedName>
</protein>
<feature type="domain" description="C3H1-type" evidence="6">
    <location>
        <begin position="11"/>
        <end position="38"/>
    </location>
</feature>
<evidence type="ECO:0000256" key="2">
    <source>
        <dbReference type="ARBA" id="ARBA00022771"/>
    </source>
</evidence>
<name>A0A653C8S8_CALMS</name>
<keyword evidence="1 4" id="KW-0479">Metal-binding</keyword>
<evidence type="ECO:0000256" key="1">
    <source>
        <dbReference type="ARBA" id="ARBA00022723"/>
    </source>
</evidence>
<evidence type="ECO:0000259" key="6">
    <source>
        <dbReference type="PROSITE" id="PS50103"/>
    </source>
</evidence>
<proteinExistence type="predicted"/>
<dbReference type="InterPro" id="IPR041367">
    <property type="entry name" value="Znf-CCCH_4"/>
</dbReference>
<keyword evidence="8" id="KW-1185">Reference proteome</keyword>
<dbReference type="Pfam" id="PF18044">
    <property type="entry name" value="zf-CCCH_4"/>
    <property type="match status" value="1"/>
</dbReference>
<dbReference type="GO" id="GO:0008270">
    <property type="term" value="F:zinc ion binding"/>
    <property type="evidence" value="ECO:0007669"/>
    <property type="project" value="UniProtKB-KW"/>
</dbReference>
<evidence type="ECO:0000313" key="8">
    <source>
        <dbReference type="Proteomes" id="UP000410492"/>
    </source>
</evidence>
<evidence type="ECO:0000256" key="3">
    <source>
        <dbReference type="ARBA" id="ARBA00022833"/>
    </source>
</evidence>
<keyword evidence="3 4" id="KW-0862">Zinc</keyword>
<gene>
    <name evidence="7" type="ORF">CALMAC_LOCUS7157</name>
</gene>
<dbReference type="InterPro" id="IPR036855">
    <property type="entry name" value="Znf_CCCH_sf"/>
</dbReference>